<dbReference type="EMBL" id="BJUM01000037">
    <property type="protein sequence ID" value="GEK56340.1"/>
    <property type="molecule type" value="Genomic_DNA"/>
</dbReference>
<dbReference type="SUPFAM" id="SSF48498">
    <property type="entry name" value="Tetracyclin repressor-like, C-terminal domain"/>
    <property type="match status" value="1"/>
</dbReference>
<dbReference type="InterPro" id="IPR011075">
    <property type="entry name" value="TetR_C"/>
</dbReference>
<dbReference type="PANTHER" id="PTHR47506">
    <property type="entry name" value="TRANSCRIPTIONAL REGULATORY PROTEIN"/>
    <property type="match status" value="1"/>
</dbReference>
<dbReference type="Pfam" id="PF16925">
    <property type="entry name" value="TetR_C_13"/>
    <property type="match status" value="1"/>
</dbReference>
<sequence length="204" mass="23192">MMKKSESTKLNILHNGMAYAAAYGLYSISIGKIAAVTNMSRTGVISHFANKEDMQVAILAYTEEEFKKQVVEASIDEDALKHLNNFQQRWLEWLSFLDTVSPGQQASCPLIKASVEFKASPHCLVRQFMQDQHMKMINYLTKLAVNCQQQGYFNNALEPTIFAYEFYGLYTGHVVQTSLIDNPTLAVTYKKVVNGLIERYMKKL</sequence>
<keyword evidence="1" id="KW-0805">Transcription regulation</keyword>
<evidence type="ECO:0000256" key="1">
    <source>
        <dbReference type="ARBA" id="ARBA00023015"/>
    </source>
</evidence>
<dbReference type="Gene3D" id="1.10.357.10">
    <property type="entry name" value="Tetracycline Repressor, domain 2"/>
    <property type="match status" value="1"/>
</dbReference>
<protein>
    <recommendedName>
        <fullName evidence="3">Tetracyclin repressor-like C-terminal domain-containing protein</fullName>
    </recommendedName>
</protein>
<accession>A0A510XZ75</accession>
<evidence type="ECO:0000313" key="5">
    <source>
        <dbReference type="Proteomes" id="UP000321419"/>
    </source>
</evidence>
<dbReference type="Gene3D" id="1.10.10.60">
    <property type="entry name" value="Homeodomain-like"/>
    <property type="match status" value="1"/>
</dbReference>
<reference evidence="4 5" key="1">
    <citation type="submission" date="2019-07" db="EMBL/GenBank/DDBJ databases">
        <title>Whole genome shotgun sequence of Pseudoalteromonas espejiana NBRC 102222.</title>
        <authorList>
            <person name="Hosoyama A."/>
            <person name="Uohara A."/>
            <person name="Ohji S."/>
            <person name="Ichikawa N."/>
        </authorList>
    </citation>
    <scope>NUCLEOTIDE SEQUENCE [LARGE SCALE GENOMIC DNA]</scope>
    <source>
        <strain evidence="4 5">NBRC 102222</strain>
    </source>
</reference>
<dbReference type="PANTHER" id="PTHR47506:SF6">
    <property type="entry name" value="HTH-TYPE TRANSCRIPTIONAL REPRESSOR NEMR"/>
    <property type="match status" value="1"/>
</dbReference>
<dbReference type="AlphaFoldDB" id="A0A510XZ75"/>
<evidence type="ECO:0000256" key="2">
    <source>
        <dbReference type="ARBA" id="ARBA00023163"/>
    </source>
</evidence>
<dbReference type="Proteomes" id="UP000321419">
    <property type="component" value="Unassembled WGS sequence"/>
</dbReference>
<dbReference type="InterPro" id="IPR009057">
    <property type="entry name" value="Homeodomain-like_sf"/>
</dbReference>
<proteinExistence type="predicted"/>
<name>A0A510XZ75_9GAMM</name>
<feature type="domain" description="Tetracyclin repressor-like C-terminal" evidence="3">
    <location>
        <begin position="80"/>
        <end position="185"/>
    </location>
</feature>
<keyword evidence="5" id="KW-1185">Reference proteome</keyword>
<evidence type="ECO:0000313" key="4">
    <source>
        <dbReference type="EMBL" id="GEK56340.1"/>
    </source>
</evidence>
<keyword evidence="2" id="KW-0804">Transcription</keyword>
<dbReference type="InterPro" id="IPR036271">
    <property type="entry name" value="Tet_transcr_reg_TetR-rel_C_sf"/>
</dbReference>
<evidence type="ECO:0000259" key="3">
    <source>
        <dbReference type="Pfam" id="PF16925"/>
    </source>
</evidence>
<comment type="caution">
    <text evidence="4">The sequence shown here is derived from an EMBL/GenBank/DDBJ whole genome shotgun (WGS) entry which is preliminary data.</text>
</comment>
<organism evidence="4 5">
    <name type="scientific">Pseudoalteromonas espejiana</name>
    <dbReference type="NCBI Taxonomy" id="28107"/>
    <lineage>
        <taxon>Bacteria</taxon>
        <taxon>Pseudomonadati</taxon>
        <taxon>Pseudomonadota</taxon>
        <taxon>Gammaproteobacteria</taxon>
        <taxon>Alteromonadales</taxon>
        <taxon>Pseudoalteromonadaceae</taxon>
        <taxon>Pseudoalteromonas</taxon>
    </lineage>
</organism>
<gene>
    <name evidence="4" type="ORF">PES01_31850</name>
</gene>
<dbReference type="SUPFAM" id="SSF46689">
    <property type="entry name" value="Homeodomain-like"/>
    <property type="match status" value="1"/>
</dbReference>